<dbReference type="EMBL" id="RHIB01000001">
    <property type="protein sequence ID" value="RNA70382.1"/>
    <property type="molecule type" value="Genomic_DNA"/>
</dbReference>
<name>A0A3M7TZS0_9BACI</name>
<evidence type="ECO:0000313" key="1">
    <source>
        <dbReference type="EMBL" id="RNA70382.1"/>
    </source>
</evidence>
<reference evidence="1 2" key="1">
    <citation type="submission" date="2018-10" db="EMBL/GenBank/DDBJ databases">
        <title>Bacillus Keqinensis sp. nov., a moderately halophilic bacterium isolated from a saline-alkaline lake.</title>
        <authorList>
            <person name="Wang H."/>
        </authorList>
    </citation>
    <scope>NUCLEOTIDE SEQUENCE [LARGE SCALE GENOMIC DNA]</scope>
    <source>
        <strain evidence="1 2">KQ-3</strain>
    </source>
</reference>
<dbReference type="Proteomes" id="UP000278746">
    <property type="component" value="Unassembled WGS sequence"/>
</dbReference>
<organism evidence="1 2">
    <name type="scientific">Alteribacter keqinensis</name>
    <dbReference type="NCBI Taxonomy" id="2483800"/>
    <lineage>
        <taxon>Bacteria</taxon>
        <taxon>Bacillati</taxon>
        <taxon>Bacillota</taxon>
        <taxon>Bacilli</taxon>
        <taxon>Bacillales</taxon>
        <taxon>Bacillaceae</taxon>
        <taxon>Alteribacter</taxon>
    </lineage>
</organism>
<dbReference type="AlphaFoldDB" id="A0A3M7TZS0"/>
<keyword evidence="2" id="KW-1185">Reference proteome</keyword>
<accession>A0A3M7TZS0</accession>
<protein>
    <submittedName>
        <fullName evidence="1">Uncharacterized protein</fullName>
    </submittedName>
</protein>
<sequence length="225" mass="26504">MDQKRTSFIVDFNELKKEKQRKSDQALMDVYGLLFTYVEKQANLREKIRAKHLFSHKIDFPRNQAFDQSLQLHFEHWFVFDYVTVIGSRIFDLFVRDYKNELSKPMLDLCGHLMLMTLEPVKVLKETRERLTVERKLTGDIEEVESFLITAEVSKGDFAFMRIVPAGFSHKIIGPVFIIDDSDVKRVEAQVNDAIDSTGKEVENVRVKRFLKEYGVDFMRYAKHR</sequence>
<comment type="caution">
    <text evidence="1">The sequence shown here is derived from an EMBL/GenBank/DDBJ whole genome shotgun (WGS) entry which is preliminary data.</text>
</comment>
<dbReference type="RefSeq" id="WP_122898119.1">
    <property type="nucleotide sequence ID" value="NZ_RHIB01000001.1"/>
</dbReference>
<dbReference type="OrthoDB" id="2989520at2"/>
<evidence type="ECO:0000313" key="2">
    <source>
        <dbReference type="Proteomes" id="UP000278746"/>
    </source>
</evidence>
<gene>
    <name evidence="1" type="ORF">EBO34_10785</name>
</gene>
<proteinExistence type="predicted"/>